<gene>
    <name evidence="1" type="ORF">J2X01_002535</name>
</gene>
<reference evidence="1 2" key="1">
    <citation type="submission" date="2023-07" db="EMBL/GenBank/DDBJ databases">
        <title>Sorghum-associated microbial communities from plants grown in Nebraska, USA.</title>
        <authorList>
            <person name="Schachtman D."/>
        </authorList>
    </citation>
    <scope>NUCLEOTIDE SEQUENCE [LARGE SCALE GENOMIC DNA]</scope>
    <source>
        <strain evidence="1 2">BE167</strain>
    </source>
</reference>
<evidence type="ECO:0000313" key="2">
    <source>
        <dbReference type="Proteomes" id="UP001252243"/>
    </source>
</evidence>
<comment type="caution">
    <text evidence="1">The sequence shown here is derived from an EMBL/GenBank/DDBJ whole genome shotgun (WGS) entry which is preliminary data.</text>
</comment>
<protein>
    <submittedName>
        <fullName evidence="1">Acetyl/propionyl-CoA carboxylase alpha subunit</fullName>
    </submittedName>
</protein>
<organism evidence="1 2">
    <name type="scientific">Arthrobacter ginsengisoli</name>
    <dbReference type="NCBI Taxonomy" id="1356565"/>
    <lineage>
        <taxon>Bacteria</taxon>
        <taxon>Bacillati</taxon>
        <taxon>Actinomycetota</taxon>
        <taxon>Actinomycetes</taxon>
        <taxon>Micrococcales</taxon>
        <taxon>Micrococcaceae</taxon>
        <taxon>Arthrobacter</taxon>
    </lineage>
</organism>
<sequence>MFSKILIAIRGGIAVQVADTSVDLDEGPSSENVNPCHS</sequence>
<evidence type="ECO:0000313" key="1">
    <source>
        <dbReference type="EMBL" id="MDR7083242.1"/>
    </source>
</evidence>
<dbReference type="EMBL" id="JAVDVQ010000009">
    <property type="protein sequence ID" value="MDR7083242.1"/>
    <property type="molecule type" value="Genomic_DNA"/>
</dbReference>
<accession>A0ABU1UDG5</accession>
<proteinExistence type="predicted"/>
<dbReference type="Proteomes" id="UP001252243">
    <property type="component" value="Unassembled WGS sequence"/>
</dbReference>
<keyword evidence="2" id="KW-1185">Reference proteome</keyword>
<name>A0ABU1UDG5_9MICC</name>